<evidence type="ECO:0000313" key="3">
    <source>
        <dbReference type="Proteomes" id="UP001396334"/>
    </source>
</evidence>
<evidence type="ECO:0000313" key="2">
    <source>
        <dbReference type="EMBL" id="KAK8482421.1"/>
    </source>
</evidence>
<protein>
    <submittedName>
        <fullName evidence="2">Uncharacterized protein</fullName>
    </submittedName>
</protein>
<evidence type="ECO:0000256" key="1">
    <source>
        <dbReference type="SAM" id="MobiDB-lite"/>
    </source>
</evidence>
<feature type="region of interest" description="Disordered" evidence="1">
    <location>
        <begin position="1"/>
        <end position="54"/>
    </location>
</feature>
<keyword evidence="3" id="KW-1185">Reference proteome</keyword>
<dbReference type="Proteomes" id="UP001396334">
    <property type="component" value="Unassembled WGS sequence"/>
</dbReference>
<sequence>MVAAPAPSDTTCATPNGCPSGQPPKAIPSVSSSVSLEQLASSSPLKGQNVLKKGRNQSDEGVVECAFAMDAEDKSIAGGGTDVTHGEVVNRNKAIASVVGEKDVRVDQSGLIPSIMFSDRVHDQLDYKNRRRRVQPKYRSIVGNLKGKGLVAGSHYKVLEDVVAVEDAPTSTIRAGLDAAVVEYDSKVGRGVHKAVKILEDRSGGLGSSHGASIKALVAIEKSLKENVQRGLRVRKSSGSKLGD</sequence>
<organism evidence="2 3">
    <name type="scientific">Hibiscus sabdariffa</name>
    <name type="common">roselle</name>
    <dbReference type="NCBI Taxonomy" id="183260"/>
    <lineage>
        <taxon>Eukaryota</taxon>
        <taxon>Viridiplantae</taxon>
        <taxon>Streptophyta</taxon>
        <taxon>Embryophyta</taxon>
        <taxon>Tracheophyta</taxon>
        <taxon>Spermatophyta</taxon>
        <taxon>Magnoliopsida</taxon>
        <taxon>eudicotyledons</taxon>
        <taxon>Gunneridae</taxon>
        <taxon>Pentapetalae</taxon>
        <taxon>rosids</taxon>
        <taxon>malvids</taxon>
        <taxon>Malvales</taxon>
        <taxon>Malvaceae</taxon>
        <taxon>Malvoideae</taxon>
        <taxon>Hibiscus</taxon>
    </lineage>
</organism>
<proteinExistence type="predicted"/>
<dbReference type="EMBL" id="JBBPBN010000780">
    <property type="protein sequence ID" value="KAK8482421.1"/>
    <property type="molecule type" value="Genomic_DNA"/>
</dbReference>
<feature type="compositionally biased region" description="Low complexity" evidence="1">
    <location>
        <begin position="29"/>
        <end position="43"/>
    </location>
</feature>
<gene>
    <name evidence="2" type="ORF">V6N11_013580</name>
</gene>
<comment type="caution">
    <text evidence="2">The sequence shown here is derived from an EMBL/GenBank/DDBJ whole genome shotgun (WGS) entry which is preliminary data.</text>
</comment>
<accession>A0ABR1ZP15</accession>
<name>A0ABR1ZP15_9ROSI</name>
<reference evidence="2 3" key="1">
    <citation type="journal article" date="2024" name="G3 (Bethesda)">
        <title>Genome assembly of Hibiscus sabdariffa L. provides insights into metabolisms of medicinal natural products.</title>
        <authorList>
            <person name="Kim T."/>
        </authorList>
    </citation>
    <scope>NUCLEOTIDE SEQUENCE [LARGE SCALE GENOMIC DNA]</scope>
    <source>
        <strain evidence="2">TK-2024</strain>
        <tissue evidence="2">Old leaves</tissue>
    </source>
</reference>
<feature type="compositionally biased region" description="Polar residues" evidence="1">
    <location>
        <begin position="8"/>
        <end position="19"/>
    </location>
</feature>